<keyword evidence="1" id="KW-0812">Transmembrane</keyword>
<feature type="transmembrane region" description="Helical" evidence="1">
    <location>
        <begin position="120"/>
        <end position="139"/>
    </location>
</feature>
<dbReference type="STRING" id="1619013.UT41_C0001G0369"/>
<keyword evidence="1" id="KW-1133">Transmembrane helix</keyword>
<dbReference type="EMBL" id="LBWR01000001">
    <property type="protein sequence ID" value="KKR12825.1"/>
    <property type="molecule type" value="Genomic_DNA"/>
</dbReference>
<keyword evidence="1" id="KW-0472">Membrane</keyword>
<feature type="transmembrane region" description="Helical" evidence="1">
    <location>
        <begin position="21"/>
        <end position="42"/>
    </location>
</feature>
<dbReference type="AlphaFoldDB" id="A0A0G0QR23"/>
<sequence>MIGNPKWFSRRKYTGWGFTPKTWQGWVYIAVIMLPIAIVASVNPEGTWTSVFLIIWALVFAVDFIHIMVGMRKDERERIHEAIAERNALWAILAVLIFALAYQTASGIAAHALTPTFDPFILAAIIAAVIAKAATNIYLDRKN</sequence>
<accession>A0A0G0QR23</accession>
<gene>
    <name evidence="2" type="ORF">UT41_C0001G0369</name>
</gene>
<protein>
    <submittedName>
        <fullName evidence="2">Uncharacterized protein</fullName>
    </submittedName>
</protein>
<reference evidence="2 3" key="1">
    <citation type="journal article" date="2015" name="Nature">
        <title>rRNA introns, odd ribosomes, and small enigmatic genomes across a large radiation of phyla.</title>
        <authorList>
            <person name="Brown C.T."/>
            <person name="Hug L.A."/>
            <person name="Thomas B.C."/>
            <person name="Sharon I."/>
            <person name="Castelle C.J."/>
            <person name="Singh A."/>
            <person name="Wilkins M.J."/>
            <person name="Williams K.H."/>
            <person name="Banfield J.F."/>
        </authorList>
    </citation>
    <scope>NUCLEOTIDE SEQUENCE [LARGE SCALE GENOMIC DNA]</scope>
</reference>
<proteinExistence type="predicted"/>
<feature type="transmembrane region" description="Helical" evidence="1">
    <location>
        <begin position="48"/>
        <end position="69"/>
    </location>
</feature>
<dbReference type="Proteomes" id="UP000034665">
    <property type="component" value="Unassembled WGS sequence"/>
</dbReference>
<name>A0A0G0QR23_9BACT</name>
<evidence type="ECO:0000256" key="1">
    <source>
        <dbReference type="SAM" id="Phobius"/>
    </source>
</evidence>
<evidence type="ECO:0000313" key="2">
    <source>
        <dbReference type="EMBL" id="KKR12825.1"/>
    </source>
</evidence>
<comment type="caution">
    <text evidence="2">The sequence shown here is derived from an EMBL/GenBank/DDBJ whole genome shotgun (WGS) entry which is preliminary data.</text>
</comment>
<feature type="transmembrane region" description="Helical" evidence="1">
    <location>
        <begin position="89"/>
        <end position="114"/>
    </location>
</feature>
<evidence type="ECO:0000313" key="3">
    <source>
        <dbReference type="Proteomes" id="UP000034665"/>
    </source>
</evidence>
<organism evidence="2 3">
    <name type="scientific">Candidatus Wolfebacteria bacterium GW2011_GWC2_39_22</name>
    <dbReference type="NCBI Taxonomy" id="1619013"/>
    <lineage>
        <taxon>Bacteria</taxon>
        <taxon>Candidatus Wolfeibacteriota</taxon>
    </lineage>
</organism>